<evidence type="ECO:0000256" key="2">
    <source>
        <dbReference type="ARBA" id="ARBA00022598"/>
    </source>
</evidence>
<dbReference type="Gene3D" id="2.40.50.140">
    <property type="entry name" value="Nucleic acid-binding proteins"/>
    <property type="match status" value="1"/>
</dbReference>
<evidence type="ECO:0000256" key="3">
    <source>
        <dbReference type="ARBA" id="ARBA00022705"/>
    </source>
</evidence>
<feature type="domain" description="NAD-dependent DNA ligase N-terminal" evidence="8">
    <location>
        <begin position="3"/>
        <end position="334"/>
    </location>
</feature>
<evidence type="ECO:0000256" key="7">
    <source>
        <dbReference type="ARBA" id="ARBA00034005"/>
    </source>
</evidence>
<dbReference type="Pfam" id="PF01653">
    <property type="entry name" value="DNA_ligase_aden"/>
    <property type="match status" value="1"/>
</dbReference>
<dbReference type="InterPro" id="IPR004150">
    <property type="entry name" value="NAD_DNA_ligase_OB"/>
</dbReference>
<dbReference type="EMBL" id="UINC01004586">
    <property type="protein sequence ID" value="SVA15425.1"/>
    <property type="molecule type" value="Genomic_DNA"/>
</dbReference>
<evidence type="ECO:0000259" key="8">
    <source>
        <dbReference type="SMART" id="SM00532"/>
    </source>
</evidence>
<dbReference type="PROSITE" id="PS01056">
    <property type="entry name" value="DNA_LIGASE_N2"/>
    <property type="match status" value="1"/>
</dbReference>
<keyword evidence="3" id="KW-0235">DNA replication</keyword>
<evidence type="ECO:0000313" key="9">
    <source>
        <dbReference type="EMBL" id="SVA15425.1"/>
    </source>
</evidence>
<dbReference type="GO" id="GO:0006281">
    <property type="term" value="P:DNA repair"/>
    <property type="evidence" value="ECO:0007669"/>
    <property type="project" value="UniProtKB-KW"/>
</dbReference>
<evidence type="ECO:0000256" key="1">
    <source>
        <dbReference type="ARBA" id="ARBA00012722"/>
    </source>
</evidence>
<protein>
    <recommendedName>
        <fullName evidence="1">DNA ligase (NAD(+))</fullName>
        <ecNumber evidence="1">6.5.1.2</ecNumber>
    </recommendedName>
</protein>
<evidence type="ECO:0000256" key="5">
    <source>
        <dbReference type="ARBA" id="ARBA00023027"/>
    </source>
</evidence>
<dbReference type="Gene3D" id="3.30.1490.70">
    <property type="match status" value="2"/>
</dbReference>
<sequence>MHEFLDRACKLYYEGKPILKDHEFDSLAKKHNYKKVGHTVTDGVPHNFSMRSLQKVFNLDDAPDWYSDPSWGEVVCSPKLDGAAVSLLYINGRLELALTRGDGKVGKDITDKMKLLVPNKLNFVAEGVIQLTGEVVAPKEIANARNYAAGALNLKSIAEFSCRRIQFVLYGAEPNRKEYWTHEMDSYGHAGFVTVLEAVDYTYPTDGIVYRLDKFSKHHMQGFTSQHPKGAFALKSEKTESAISTLRKVVWQVGKSGRISPVAILDPVKIGDAEISRATLHNISIIDELGLEIGCQVEVVRSGEIIPRIVRRVDEDTEHQPSEYDEWQDYDSEC</sequence>
<dbReference type="InterPro" id="IPR013840">
    <property type="entry name" value="DNAligase_N"/>
</dbReference>
<dbReference type="AlphaFoldDB" id="A0A381TH23"/>
<dbReference type="SUPFAM" id="SSF56091">
    <property type="entry name" value="DNA ligase/mRNA capping enzyme, catalytic domain"/>
    <property type="match status" value="1"/>
</dbReference>
<keyword evidence="6" id="KW-0234">DNA repair</keyword>
<gene>
    <name evidence="9" type="ORF">METZ01_LOCUS68279</name>
</gene>
<keyword evidence="2" id="KW-0436">Ligase</keyword>
<accession>A0A381TH23</accession>
<dbReference type="InterPro" id="IPR033136">
    <property type="entry name" value="DNA_ligase_CS"/>
</dbReference>
<keyword evidence="4" id="KW-0227">DNA damage</keyword>
<reference evidence="9" key="1">
    <citation type="submission" date="2018-05" db="EMBL/GenBank/DDBJ databases">
        <authorList>
            <person name="Lanie J.A."/>
            <person name="Ng W.-L."/>
            <person name="Kazmierczak K.M."/>
            <person name="Andrzejewski T.M."/>
            <person name="Davidsen T.M."/>
            <person name="Wayne K.J."/>
            <person name="Tettelin H."/>
            <person name="Glass J.I."/>
            <person name="Rusch D."/>
            <person name="Podicherti R."/>
            <person name="Tsui H.-C.T."/>
            <person name="Winkler M.E."/>
        </authorList>
    </citation>
    <scope>NUCLEOTIDE SEQUENCE</scope>
</reference>
<dbReference type="EC" id="6.5.1.2" evidence="1"/>
<dbReference type="InterPro" id="IPR012340">
    <property type="entry name" value="NA-bd_OB-fold"/>
</dbReference>
<name>A0A381TH23_9ZZZZ</name>
<dbReference type="GO" id="GO:0003911">
    <property type="term" value="F:DNA ligase (NAD+) activity"/>
    <property type="evidence" value="ECO:0007669"/>
    <property type="project" value="UniProtKB-EC"/>
</dbReference>
<dbReference type="InterPro" id="IPR013839">
    <property type="entry name" value="DNAligase_adenylation"/>
</dbReference>
<dbReference type="Gene3D" id="3.30.470.30">
    <property type="entry name" value="DNA ligase/mRNA capping enzyme"/>
    <property type="match status" value="1"/>
</dbReference>
<dbReference type="SMART" id="SM00532">
    <property type="entry name" value="LIGANc"/>
    <property type="match status" value="1"/>
</dbReference>
<proteinExistence type="predicted"/>
<comment type="catalytic activity">
    <reaction evidence="7">
        <text>NAD(+) + (deoxyribonucleotide)n-3'-hydroxyl + 5'-phospho-(deoxyribonucleotide)m = (deoxyribonucleotide)n+m + AMP + beta-nicotinamide D-nucleotide.</text>
        <dbReference type="EC" id="6.5.1.2"/>
    </reaction>
</comment>
<evidence type="ECO:0000256" key="6">
    <source>
        <dbReference type="ARBA" id="ARBA00023204"/>
    </source>
</evidence>
<dbReference type="Pfam" id="PF03120">
    <property type="entry name" value="OB_DNA_ligase"/>
    <property type="match status" value="1"/>
</dbReference>
<evidence type="ECO:0000256" key="4">
    <source>
        <dbReference type="ARBA" id="ARBA00022763"/>
    </source>
</evidence>
<organism evidence="9">
    <name type="scientific">marine metagenome</name>
    <dbReference type="NCBI Taxonomy" id="408172"/>
    <lineage>
        <taxon>unclassified sequences</taxon>
        <taxon>metagenomes</taxon>
        <taxon>ecological metagenomes</taxon>
    </lineage>
</organism>
<dbReference type="GO" id="GO:0006260">
    <property type="term" value="P:DNA replication"/>
    <property type="evidence" value="ECO:0007669"/>
    <property type="project" value="UniProtKB-KW"/>
</dbReference>
<keyword evidence="5" id="KW-0520">NAD</keyword>
<dbReference type="SUPFAM" id="SSF50249">
    <property type="entry name" value="Nucleic acid-binding proteins"/>
    <property type="match status" value="1"/>
</dbReference>